<comment type="caution">
    <text evidence="1">The sequence shown here is derived from an EMBL/GenBank/DDBJ whole genome shotgun (WGS) entry which is preliminary data.</text>
</comment>
<dbReference type="EMBL" id="SWRL01000002">
    <property type="protein sequence ID" value="NFH61182.1"/>
    <property type="molecule type" value="Genomic_DNA"/>
</dbReference>
<proteinExistence type="predicted"/>
<accession>A0A6G4ED70</accession>
<organism evidence="1">
    <name type="scientific">Clostridium botulinum</name>
    <dbReference type="NCBI Taxonomy" id="1491"/>
    <lineage>
        <taxon>Bacteria</taxon>
        <taxon>Bacillati</taxon>
        <taxon>Bacillota</taxon>
        <taxon>Clostridia</taxon>
        <taxon>Eubacteriales</taxon>
        <taxon>Clostridiaceae</taxon>
        <taxon>Clostridium</taxon>
    </lineage>
</organism>
<name>A0A6G4ED70_CLOBO</name>
<reference evidence="1" key="1">
    <citation type="submission" date="2019-04" db="EMBL/GenBank/DDBJ databases">
        <title>Genome sequencing of Clostridium botulinum Groups I-IV and Clostridium butyricum.</title>
        <authorList>
            <person name="Brunt J."/>
            <person name="Van Vliet A.H.M."/>
            <person name="Stringer S.C."/>
            <person name="Carter A.T."/>
            <person name="Peck M.W."/>
        </authorList>
    </citation>
    <scope>NUCLEOTIDE SEQUENCE</scope>
    <source>
        <strain evidence="1">IFR 15/031</strain>
    </source>
</reference>
<protein>
    <submittedName>
        <fullName evidence="1">Uncharacterized protein</fullName>
    </submittedName>
</protein>
<gene>
    <name evidence="1" type="ORF">FC962_04560</name>
</gene>
<dbReference type="AlphaFoldDB" id="A0A6G4ED70"/>
<sequence length="290" mass="33052">MLQINNKSESNFSICFGGSNEIEAESLIRTLEYTLELINYAVNEKEKDAYIKINVKGTRKGSFEVQLMALAGFLPTLITPSNIDLAKTCIDSVCGILNIKKHLKGAKPKSVTSKDGCVNIENLNCEKIEVNLPTYNLYSEKSDKILSKIFTGLDRESFAIKQENKSKVLINNDEFDNMKKEIVLDKIEDYRIIKNETKVELSIKKPDLTGNSQWEFTYPLKNKIIKSAIEDTEFINKVHLGDIVVSAKTTILVRLQVETYLDEINEKVKEIFTIKEVIEVKQNIDEQLKF</sequence>
<evidence type="ECO:0000313" key="1">
    <source>
        <dbReference type="EMBL" id="NFH61182.1"/>
    </source>
</evidence>
<dbReference type="RefSeq" id="WP_061319498.1">
    <property type="nucleotide sequence ID" value="NZ_CP013849.1"/>
</dbReference>